<name>A0ACD4C3Q2_9BACI</name>
<reference evidence="1" key="1">
    <citation type="submission" date="2022-09" db="EMBL/GenBank/DDBJ databases">
        <title>Complete genome sequence of Rossellomorea vietnamensis strain RL-WG62, a newly isolated PGPR with the potential for plant salinity stress alleviation.</title>
        <authorList>
            <person name="Ren L."/>
            <person name="Wang G."/>
            <person name="Hu H."/>
        </authorList>
    </citation>
    <scope>NUCLEOTIDE SEQUENCE</scope>
    <source>
        <strain evidence="1">RL-WG62</strain>
    </source>
</reference>
<keyword evidence="2" id="KW-1185">Reference proteome</keyword>
<gene>
    <name evidence="1" type="ORF">N5C46_16475</name>
</gene>
<evidence type="ECO:0000313" key="2">
    <source>
        <dbReference type="Proteomes" id="UP001064027"/>
    </source>
</evidence>
<sequence>MLRKKTVSVIVGSVVLLTGLGVYIAVGSLGNSETGNQSNQLEAVSTAGVEMNPNGEENPFGEKVKTPLSENLMRQYIHAMSHQKVRAKEKWSFYKITDERIDYLLDQLQINKYEDEYVYEDILTAWKEGDFSGVVEDHNTIWRLQDGNIGKATSPLSAEQEKKYIESQKREKR</sequence>
<proteinExistence type="predicted"/>
<evidence type="ECO:0000313" key="1">
    <source>
        <dbReference type="EMBL" id="UXH43275.1"/>
    </source>
</evidence>
<organism evidence="1 2">
    <name type="scientific">Rossellomorea vietnamensis</name>
    <dbReference type="NCBI Taxonomy" id="218284"/>
    <lineage>
        <taxon>Bacteria</taxon>
        <taxon>Bacillati</taxon>
        <taxon>Bacillota</taxon>
        <taxon>Bacilli</taxon>
        <taxon>Bacillales</taxon>
        <taxon>Bacillaceae</taxon>
        <taxon>Rossellomorea</taxon>
    </lineage>
</organism>
<dbReference type="EMBL" id="CP104558">
    <property type="protein sequence ID" value="UXH43275.1"/>
    <property type="molecule type" value="Genomic_DNA"/>
</dbReference>
<protein>
    <submittedName>
        <fullName evidence="1">DUF6241 domain-containing protein</fullName>
    </submittedName>
</protein>
<dbReference type="Proteomes" id="UP001064027">
    <property type="component" value="Chromosome"/>
</dbReference>
<accession>A0ACD4C3Q2</accession>